<organism evidence="2 3">
    <name type="scientific">Candidula unifasciata</name>
    <dbReference type="NCBI Taxonomy" id="100452"/>
    <lineage>
        <taxon>Eukaryota</taxon>
        <taxon>Metazoa</taxon>
        <taxon>Spiralia</taxon>
        <taxon>Lophotrochozoa</taxon>
        <taxon>Mollusca</taxon>
        <taxon>Gastropoda</taxon>
        <taxon>Heterobranchia</taxon>
        <taxon>Euthyneura</taxon>
        <taxon>Panpulmonata</taxon>
        <taxon>Eupulmonata</taxon>
        <taxon>Stylommatophora</taxon>
        <taxon>Helicina</taxon>
        <taxon>Helicoidea</taxon>
        <taxon>Geomitridae</taxon>
        <taxon>Candidula</taxon>
    </lineage>
</organism>
<evidence type="ECO:0000256" key="1">
    <source>
        <dbReference type="SAM" id="SignalP"/>
    </source>
</evidence>
<dbReference type="SUPFAM" id="SSF47473">
    <property type="entry name" value="EF-hand"/>
    <property type="match status" value="1"/>
</dbReference>
<dbReference type="EMBL" id="CAJHNH020002349">
    <property type="protein sequence ID" value="CAG5126402.1"/>
    <property type="molecule type" value="Genomic_DNA"/>
</dbReference>
<evidence type="ECO:0000313" key="2">
    <source>
        <dbReference type="EMBL" id="CAG5126402.1"/>
    </source>
</evidence>
<protein>
    <submittedName>
        <fullName evidence="2">Uncharacterized protein</fullName>
    </submittedName>
</protein>
<evidence type="ECO:0000313" key="3">
    <source>
        <dbReference type="Proteomes" id="UP000678393"/>
    </source>
</evidence>
<reference evidence="2" key="1">
    <citation type="submission" date="2021-04" db="EMBL/GenBank/DDBJ databases">
        <authorList>
            <consortium name="Molecular Ecology Group"/>
        </authorList>
    </citation>
    <scope>NUCLEOTIDE SEQUENCE</scope>
</reference>
<dbReference type="Proteomes" id="UP000678393">
    <property type="component" value="Unassembled WGS sequence"/>
</dbReference>
<dbReference type="InterPro" id="IPR011992">
    <property type="entry name" value="EF-hand-dom_pair"/>
</dbReference>
<gene>
    <name evidence="2" type="ORF">CUNI_LOCUS11960</name>
</gene>
<name>A0A8S3ZGY5_9EUPU</name>
<feature type="chain" id="PRO_5035913905" evidence="1">
    <location>
        <begin position="17"/>
        <end position="133"/>
    </location>
</feature>
<dbReference type="AlphaFoldDB" id="A0A8S3ZGY5"/>
<sequence length="133" mass="14551">MLLYVCLILLPSAALGLCDYATVWDFFNILNANNDTGIDRAEAYAIFGVVDLNNDTRITIPEAQASFPQVAPALVGKEGQIVNFLDFNKDQAISYDDIEESFGRVDLGNDGIKSWDDYKIYLAKICGSAKSGS</sequence>
<feature type="signal peptide" evidence="1">
    <location>
        <begin position="1"/>
        <end position="16"/>
    </location>
</feature>
<keyword evidence="1" id="KW-0732">Signal</keyword>
<keyword evidence="3" id="KW-1185">Reference proteome</keyword>
<comment type="caution">
    <text evidence="2">The sequence shown here is derived from an EMBL/GenBank/DDBJ whole genome shotgun (WGS) entry which is preliminary data.</text>
</comment>
<proteinExistence type="predicted"/>
<accession>A0A8S3ZGY5</accession>